<evidence type="ECO:0000313" key="2">
    <source>
        <dbReference type="EMBL" id="CAH0996288.1"/>
    </source>
</evidence>
<organism evidence="2 3">
    <name type="scientific">Emticicia aquatica</name>
    <dbReference type="NCBI Taxonomy" id="1681835"/>
    <lineage>
        <taxon>Bacteria</taxon>
        <taxon>Pseudomonadati</taxon>
        <taxon>Bacteroidota</taxon>
        <taxon>Cytophagia</taxon>
        <taxon>Cytophagales</taxon>
        <taxon>Leadbetterellaceae</taxon>
        <taxon>Emticicia</taxon>
    </lineage>
</organism>
<proteinExistence type="predicted"/>
<evidence type="ECO:0000313" key="3">
    <source>
        <dbReference type="Proteomes" id="UP000837932"/>
    </source>
</evidence>
<dbReference type="Proteomes" id="UP000837932">
    <property type="component" value="Unassembled WGS sequence"/>
</dbReference>
<feature type="chain" id="PRO_5046452259" description="Secretion system C-terminal sorting domain-containing protein" evidence="1">
    <location>
        <begin position="37"/>
        <end position="148"/>
    </location>
</feature>
<dbReference type="InterPro" id="IPR026444">
    <property type="entry name" value="Secre_tail"/>
</dbReference>
<protein>
    <recommendedName>
        <fullName evidence="4">Secretion system C-terminal sorting domain-containing protein</fullName>
    </recommendedName>
</protein>
<dbReference type="EMBL" id="CAKLPY010000002">
    <property type="protein sequence ID" value="CAH0996288.1"/>
    <property type="molecule type" value="Genomic_DNA"/>
</dbReference>
<reference evidence="2" key="1">
    <citation type="submission" date="2021-12" db="EMBL/GenBank/DDBJ databases">
        <authorList>
            <person name="Rodrigo-Torres L."/>
            <person name="Arahal R. D."/>
            <person name="Lucena T."/>
        </authorList>
    </citation>
    <scope>NUCLEOTIDE SEQUENCE</scope>
    <source>
        <strain evidence="2">CECT 8858</strain>
    </source>
</reference>
<name>A0ABM9ARG4_9BACT</name>
<accession>A0ABM9ARG4</accession>
<keyword evidence="3" id="KW-1185">Reference proteome</keyword>
<dbReference type="NCBIfam" id="TIGR04183">
    <property type="entry name" value="Por_Secre_tail"/>
    <property type="match status" value="1"/>
</dbReference>
<sequence>MRFAAHKIMKTLKTTGKQSVIAIALLATTVFFNANAEDKKNENASTHSASMLNYKASNLNVGMYEFGYVNSLKLNINLTKDAGKTASVRLMDEAGVVLNQEIIGKKATGYNLRFDFSNVKTGKYFLEITSGDRVITKEIVKDKSTLSY</sequence>
<feature type="signal peptide" evidence="1">
    <location>
        <begin position="1"/>
        <end position="36"/>
    </location>
</feature>
<evidence type="ECO:0008006" key="4">
    <source>
        <dbReference type="Google" id="ProtNLM"/>
    </source>
</evidence>
<gene>
    <name evidence="2" type="ORF">EMA8858_02419</name>
</gene>
<comment type="caution">
    <text evidence="2">The sequence shown here is derived from an EMBL/GenBank/DDBJ whole genome shotgun (WGS) entry which is preliminary data.</text>
</comment>
<evidence type="ECO:0000256" key="1">
    <source>
        <dbReference type="SAM" id="SignalP"/>
    </source>
</evidence>
<keyword evidence="1" id="KW-0732">Signal</keyword>